<dbReference type="SMART" id="SM00740">
    <property type="entry name" value="PASTA"/>
    <property type="match status" value="1"/>
</dbReference>
<keyword evidence="2" id="KW-1133">Transmembrane helix</keyword>
<evidence type="ECO:0000256" key="2">
    <source>
        <dbReference type="SAM" id="Phobius"/>
    </source>
</evidence>
<keyword evidence="2" id="KW-0812">Transmembrane</keyword>
<feature type="compositionally biased region" description="Polar residues" evidence="1">
    <location>
        <begin position="223"/>
        <end position="235"/>
    </location>
</feature>
<protein>
    <submittedName>
        <fullName evidence="4">PASTA domain-containing protein</fullName>
    </submittedName>
</protein>
<name>A0A3S0RB47_9BACT</name>
<feature type="compositionally biased region" description="Basic and acidic residues" evidence="1">
    <location>
        <begin position="237"/>
        <end position="247"/>
    </location>
</feature>
<feature type="domain" description="PASTA" evidence="3">
    <location>
        <begin position="43"/>
        <end position="110"/>
    </location>
</feature>
<dbReference type="CDD" id="cd06577">
    <property type="entry name" value="PASTA_pknB"/>
    <property type="match status" value="1"/>
</dbReference>
<dbReference type="Proteomes" id="UP000278983">
    <property type="component" value="Unassembled WGS sequence"/>
</dbReference>
<organism evidence="4 5">
    <name type="scientific">Prevotella koreensis</name>
    <dbReference type="NCBI Taxonomy" id="2490854"/>
    <lineage>
        <taxon>Bacteria</taxon>
        <taxon>Pseudomonadati</taxon>
        <taxon>Bacteroidota</taxon>
        <taxon>Bacteroidia</taxon>
        <taxon>Bacteroidales</taxon>
        <taxon>Prevotellaceae</taxon>
        <taxon>Prevotella</taxon>
    </lineage>
</organism>
<dbReference type="OrthoDB" id="9803895at2"/>
<evidence type="ECO:0000259" key="3">
    <source>
        <dbReference type="PROSITE" id="PS51178"/>
    </source>
</evidence>
<dbReference type="EMBL" id="RYYU01000001">
    <property type="protein sequence ID" value="RUL59804.1"/>
    <property type="molecule type" value="Genomic_DNA"/>
</dbReference>
<keyword evidence="2" id="KW-0472">Membrane</keyword>
<evidence type="ECO:0000313" key="5">
    <source>
        <dbReference type="Proteomes" id="UP000278983"/>
    </source>
</evidence>
<comment type="caution">
    <text evidence="4">The sequence shown here is derived from an EMBL/GenBank/DDBJ whole genome shotgun (WGS) entry which is preliminary data.</text>
</comment>
<evidence type="ECO:0000256" key="1">
    <source>
        <dbReference type="SAM" id="MobiDB-lite"/>
    </source>
</evidence>
<sequence length="247" mass="27163">MEVSTFFKKIFSFYLWGNIFAMIAVGAVIAIGVRFGLDLYTHHGEKIAIPDVKRKSFADAEHILEKAGLEVVVSDTGYVKSLPPDCILEQTPAAGTIVKSGHVIYLVINSDTPRLTLPDIIDNSSYRSARTKLISMGFKVGEPMYVHGERDWVYGVLCKGKSLTNGQKVSVDDILIIQVGDGMRDTNDSVVYDDSYYRYYDDSDSRDSSYLNNGEIDHGNGSGSSNAGLQTSSGGTDDFKEIYVPDE</sequence>
<reference evidence="4 5" key="1">
    <citation type="submission" date="2018-12" db="EMBL/GenBank/DDBJ databases">
        <title>Genome sequencing of Prevotella sp. KCOM 3155 (= JS262).</title>
        <authorList>
            <person name="Kook J.-K."/>
            <person name="Park S.-N."/>
            <person name="Lim Y.K."/>
        </authorList>
    </citation>
    <scope>NUCLEOTIDE SEQUENCE [LARGE SCALE GENOMIC DNA]</scope>
    <source>
        <strain evidence="4 5">KCOM 3155</strain>
    </source>
</reference>
<dbReference type="RefSeq" id="WP_126678908.1">
    <property type="nucleotide sequence ID" value="NZ_JBQMXP010000007.1"/>
</dbReference>
<dbReference type="AlphaFoldDB" id="A0A3S0RB47"/>
<keyword evidence="5" id="KW-1185">Reference proteome</keyword>
<feature type="transmembrane region" description="Helical" evidence="2">
    <location>
        <begin position="13"/>
        <end position="37"/>
    </location>
</feature>
<gene>
    <name evidence="4" type="ORF">EHV08_08570</name>
</gene>
<dbReference type="InterPro" id="IPR005543">
    <property type="entry name" value="PASTA_dom"/>
</dbReference>
<dbReference type="Pfam" id="PF03793">
    <property type="entry name" value="PASTA"/>
    <property type="match status" value="1"/>
</dbReference>
<dbReference type="Gene3D" id="3.30.10.20">
    <property type="match status" value="1"/>
</dbReference>
<dbReference type="SUPFAM" id="SSF54184">
    <property type="entry name" value="Penicillin-binding protein 2x (pbp-2x), c-terminal domain"/>
    <property type="match status" value="1"/>
</dbReference>
<feature type="region of interest" description="Disordered" evidence="1">
    <location>
        <begin position="205"/>
        <end position="247"/>
    </location>
</feature>
<proteinExistence type="predicted"/>
<accession>A0A3S0RB47</accession>
<dbReference type="PROSITE" id="PS51178">
    <property type="entry name" value="PASTA"/>
    <property type="match status" value="1"/>
</dbReference>
<evidence type="ECO:0000313" key="4">
    <source>
        <dbReference type="EMBL" id="RUL59804.1"/>
    </source>
</evidence>